<dbReference type="EMBL" id="LAZR01000213">
    <property type="protein sequence ID" value="KKN81550.1"/>
    <property type="molecule type" value="Genomic_DNA"/>
</dbReference>
<name>A0A0F9TJZ3_9ZZZZ</name>
<keyword evidence="1" id="KW-0175">Coiled coil</keyword>
<sequence>MWTEKRLLKALATDFKQTIRHLKEEIEQTQREATDLIMRAKVKYTKEIMRKRVYVEGVRREIDNFVEVIDYMVRNDAQTPRIYGVSPKANCSVVSDKISVVMERPGFTHIPNSDRTRAGYFAIEANMGDAFLDNDTSKLATAYVRTCESQGGFNLSIMVSNLVMYHFLRRQFVRLRGNQTVNFIRSFRGETIILAEEGGFDRTYIVRNVVIEKSKKTKRGKITLCHLHLNRSVNGNSGSITLNICHTDSYYRDAGRRHLWSRTRNGFHPVICVADAIFRQNFEKFLAGY</sequence>
<organism evidence="2">
    <name type="scientific">marine sediment metagenome</name>
    <dbReference type="NCBI Taxonomy" id="412755"/>
    <lineage>
        <taxon>unclassified sequences</taxon>
        <taxon>metagenomes</taxon>
        <taxon>ecological metagenomes</taxon>
    </lineage>
</organism>
<gene>
    <name evidence="2" type="ORF">LCGC14_0318090</name>
</gene>
<evidence type="ECO:0000256" key="1">
    <source>
        <dbReference type="SAM" id="Coils"/>
    </source>
</evidence>
<protein>
    <submittedName>
        <fullName evidence="2">Uncharacterized protein</fullName>
    </submittedName>
</protein>
<accession>A0A0F9TJZ3</accession>
<proteinExistence type="predicted"/>
<comment type="caution">
    <text evidence="2">The sequence shown here is derived from an EMBL/GenBank/DDBJ whole genome shotgun (WGS) entry which is preliminary data.</text>
</comment>
<evidence type="ECO:0000313" key="2">
    <source>
        <dbReference type="EMBL" id="KKN81550.1"/>
    </source>
</evidence>
<feature type="coiled-coil region" evidence="1">
    <location>
        <begin position="12"/>
        <end position="39"/>
    </location>
</feature>
<reference evidence="2" key="1">
    <citation type="journal article" date="2015" name="Nature">
        <title>Complex archaea that bridge the gap between prokaryotes and eukaryotes.</title>
        <authorList>
            <person name="Spang A."/>
            <person name="Saw J.H."/>
            <person name="Jorgensen S.L."/>
            <person name="Zaremba-Niedzwiedzka K."/>
            <person name="Martijn J."/>
            <person name="Lind A.E."/>
            <person name="van Eijk R."/>
            <person name="Schleper C."/>
            <person name="Guy L."/>
            <person name="Ettema T.J."/>
        </authorList>
    </citation>
    <scope>NUCLEOTIDE SEQUENCE</scope>
</reference>
<dbReference type="AlphaFoldDB" id="A0A0F9TJZ3"/>